<sequence length="56" mass="5846">MAIGDILVDVQAVAKHYGDGETRVDALRQVDLQVRAGEVIALLGPSGSGKTTLLNI</sequence>
<dbReference type="GO" id="GO:0005524">
    <property type="term" value="F:ATP binding"/>
    <property type="evidence" value="ECO:0007669"/>
    <property type="project" value="InterPro"/>
</dbReference>
<name>A0A2T4J3U5_9RHOB</name>
<evidence type="ECO:0000313" key="5">
    <source>
        <dbReference type="Proteomes" id="UP000241899"/>
    </source>
</evidence>
<evidence type="ECO:0000313" key="4">
    <source>
        <dbReference type="EMBL" id="PTE12569.1"/>
    </source>
</evidence>
<keyword evidence="5" id="KW-1185">Reference proteome</keyword>
<accession>A0A2T4J3U5</accession>
<feature type="non-terminal residue" evidence="4">
    <location>
        <position position="56"/>
    </location>
</feature>
<feature type="domain" description="ABC transporter" evidence="3">
    <location>
        <begin position="27"/>
        <end position="56"/>
    </location>
</feature>
<keyword evidence="2" id="KW-0813">Transport</keyword>
<evidence type="ECO:0000256" key="1">
    <source>
        <dbReference type="ARBA" id="ARBA00005417"/>
    </source>
</evidence>
<comment type="caution">
    <text evidence="4">The sequence shown here is derived from an EMBL/GenBank/DDBJ whole genome shotgun (WGS) entry which is preliminary data.</text>
</comment>
<dbReference type="Proteomes" id="UP000241899">
    <property type="component" value="Unassembled WGS sequence"/>
</dbReference>
<dbReference type="InterPro" id="IPR003439">
    <property type="entry name" value="ABC_transporter-like_ATP-bd"/>
</dbReference>
<dbReference type="InterPro" id="IPR050166">
    <property type="entry name" value="ABC_transporter_ATP-bind"/>
</dbReference>
<dbReference type="PANTHER" id="PTHR42788">
    <property type="entry name" value="TAURINE IMPORT ATP-BINDING PROTEIN-RELATED"/>
    <property type="match status" value="1"/>
</dbReference>
<dbReference type="RefSeq" id="WP_146160270.1">
    <property type="nucleotide sequence ID" value="NZ_PZKF01000141.1"/>
</dbReference>
<dbReference type="Pfam" id="PF00005">
    <property type="entry name" value="ABC_tran"/>
    <property type="match status" value="1"/>
</dbReference>
<protein>
    <submittedName>
        <fullName evidence="4">ABC transporter</fullName>
    </submittedName>
</protein>
<evidence type="ECO:0000259" key="3">
    <source>
        <dbReference type="Pfam" id="PF00005"/>
    </source>
</evidence>
<dbReference type="InterPro" id="IPR027417">
    <property type="entry name" value="P-loop_NTPase"/>
</dbReference>
<comment type="similarity">
    <text evidence="1">Belongs to the ABC transporter superfamily.</text>
</comment>
<dbReference type="PANTHER" id="PTHR42788:SF13">
    <property type="entry name" value="ALIPHATIC SULFONATES IMPORT ATP-BINDING PROTEIN SSUB"/>
    <property type="match status" value="1"/>
</dbReference>
<proteinExistence type="inferred from homology"/>
<gene>
    <name evidence="4" type="ORF">C5F46_16300</name>
</gene>
<dbReference type="SUPFAM" id="SSF52540">
    <property type="entry name" value="P-loop containing nucleoside triphosphate hydrolases"/>
    <property type="match status" value="1"/>
</dbReference>
<dbReference type="GO" id="GO:0016887">
    <property type="term" value="F:ATP hydrolysis activity"/>
    <property type="evidence" value="ECO:0007669"/>
    <property type="project" value="InterPro"/>
</dbReference>
<evidence type="ECO:0000256" key="2">
    <source>
        <dbReference type="ARBA" id="ARBA00022448"/>
    </source>
</evidence>
<dbReference type="Gene3D" id="3.40.50.300">
    <property type="entry name" value="P-loop containing nucleotide triphosphate hydrolases"/>
    <property type="match status" value="1"/>
</dbReference>
<reference evidence="4 5" key="1">
    <citation type="submission" date="2018-03" db="EMBL/GenBank/DDBJ databases">
        <title>Rhodobacter veldkampii.</title>
        <authorList>
            <person name="Meyer T.E."/>
            <person name="Miller S."/>
            <person name="Lodha T."/>
            <person name="Gandham S."/>
            <person name="Chintalapati S."/>
            <person name="Chintalapati V.R."/>
        </authorList>
    </citation>
    <scope>NUCLEOTIDE SEQUENCE [LARGE SCALE GENOMIC DNA]</scope>
    <source>
        <strain evidence="4 5">DSM 11550</strain>
    </source>
</reference>
<organism evidence="4 5">
    <name type="scientific">Phaeovulum veldkampii DSM 11550</name>
    <dbReference type="NCBI Taxonomy" id="1185920"/>
    <lineage>
        <taxon>Bacteria</taxon>
        <taxon>Pseudomonadati</taxon>
        <taxon>Pseudomonadota</taxon>
        <taxon>Alphaproteobacteria</taxon>
        <taxon>Rhodobacterales</taxon>
        <taxon>Paracoccaceae</taxon>
        <taxon>Phaeovulum</taxon>
    </lineage>
</organism>
<dbReference type="AlphaFoldDB" id="A0A2T4J3U5"/>
<dbReference type="EMBL" id="PZKF01000141">
    <property type="protein sequence ID" value="PTE12569.1"/>
    <property type="molecule type" value="Genomic_DNA"/>
</dbReference>
<dbReference type="OrthoDB" id="9802264at2"/>